<dbReference type="PROSITE" id="PS50982">
    <property type="entry name" value="MBD"/>
    <property type="match status" value="1"/>
</dbReference>
<evidence type="ECO:0000256" key="7">
    <source>
        <dbReference type="ARBA" id="ARBA00023163"/>
    </source>
</evidence>
<evidence type="ECO:0000313" key="14">
    <source>
        <dbReference type="EMBL" id="PSC70247.1"/>
    </source>
</evidence>
<evidence type="ECO:0000259" key="12">
    <source>
        <dbReference type="PROSITE" id="PS50016"/>
    </source>
</evidence>
<evidence type="ECO:0000313" key="15">
    <source>
        <dbReference type="Proteomes" id="UP000239649"/>
    </source>
</evidence>
<feature type="region of interest" description="Disordered" evidence="11">
    <location>
        <begin position="346"/>
        <end position="387"/>
    </location>
</feature>
<dbReference type="InterPro" id="IPR013083">
    <property type="entry name" value="Znf_RING/FYVE/PHD"/>
</dbReference>
<dbReference type="PROSITE" id="PS50016">
    <property type="entry name" value="ZF_PHD_2"/>
    <property type="match status" value="1"/>
</dbReference>
<gene>
    <name evidence="14" type="ORF">C2E20_6269</name>
</gene>
<keyword evidence="2" id="KW-0808">Transferase</keyword>
<evidence type="ECO:0000256" key="6">
    <source>
        <dbReference type="ARBA" id="ARBA00023015"/>
    </source>
</evidence>
<evidence type="ECO:0000259" key="13">
    <source>
        <dbReference type="PROSITE" id="PS50982"/>
    </source>
</evidence>
<feature type="region of interest" description="Disordered" evidence="11">
    <location>
        <begin position="842"/>
        <end position="937"/>
    </location>
</feature>
<evidence type="ECO:0000256" key="1">
    <source>
        <dbReference type="ARBA" id="ARBA00004123"/>
    </source>
</evidence>
<keyword evidence="5" id="KW-0862">Zinc</keyword>
<dbReference type="Pfam" id="PF00628">
    <property type="entry name" value="PHD"/>
    <property type="match status" value="1"/>
</dbReference>
<dbReference type="Proteomes" id="UP000239649">
    <property type="component" value="Unassembled WGS sequence"/>
</dbReference>
<feature type="compositionally biased region" description="Basic and acidic residues" evidence="11">
    <location>
        <begin position="1461"/>
        <end position="1491"/>
    </location>
</feature>
<feature type="compositionally biased region" description="Low complexity" evidence="11">
    <location>
        <begin position="1095"/>
        <end position="1122"/>
    </location>
</feature>
<evidence type="ECO:0000256" key="3">
    <source>
        <dbReference type="ARBA" id="ARBA00022723"/>
    </source>
</evidence>
<dbReference type="SUPFAM" id="SSF57903">
    <property type="entry name" value="FYVE/PHD zinc finger"/>
    <property type="match status" value="1"/>
</dbReference>
<accession>A0A2P6V835</accession>
<evidence type="ECO:0000256" key="4">
    <source>
        <dbReference type="ARBA" id="ARBA00022771"/>
    </source>
</evidence>
<dbReference type="Gene3D" id="3.30.40.10">
    <property type="entry name" value="Zinc/RING finger domain, C3HC4 (zinc finger)"/>
    <property type="match status" value="1"/>
</dbReference>
<dbReference type="InterPro" id="IPR003888">
    <property type="entry name" value="FYrich_N"/>
</dbReference>
<comment type="subcellular location">
    <subcellularLocation>
        <location evidence="1">Nucleus</location>
    </subcellularLocation>
</comment>
<organism evidence="14 15">
    <name type="scientific">Micractinium conductrix</name>
    <dbReference type="NCBI Taxonomy" id="554055"/>
    <lineage>
        <taxon>Eukaryota</taxon>
        <taxon>Viridiplantae</taxon>
        <taxon>Chlorophyta</taxon>
        <taxon>core chlorophytes</taxon>
        <taxon>Trebouxiophyceae</taxon>
        <taxon>Chlorellales</taxon>
        <taxon>Chlorellaceae</taxon>
        <taxon>Chlorella clade</taxon>
        <taxon>Micractinium</taxon>
    </lineage>
</organism>
<dbReference type="InterPro" id="IPR003889">
    <property type="entry name" value="FYrich_C"/>
</dbReference>
<dbReference type="GO" id="GO:0016740">
    <property type="term" value="F:transferase activity"/>
    <property type="evidence" value="ECO:0007669"/>
    <property type="project" value="UniProtKB-KW"/>
</dbReference>
<dbReference type="InterPro" id="IPR019786">
    <property type="entry name" value="Zinc_finger_PHD-type_CS"/>
</dbReference>
<keyword evidence="6" id="KW-0805">Transcription regulation</keyword>
<name>A0A2P6V835_9CHLO</name>
<feature type="domain" description="PHD-type" evidence="12">
    <location>
        <begin position="940"/>
        <end position="992"/>
    </location>
</feature>
<dbReference type="GO" id="GO:0005634">
    <property type="term" value="C:nucleus"/>
    <property type="evidence" value="ECO:0007669"/>
    <property type="project" value="UniProtKB-SubCell"/>
</dbReference>
<evidence type="ECO:0000256" key="5">
    <source>
        <dbReference type="ARBA" id="ARBA00022833"/>
    </source>
</evidence>
<dbReference type="PANTHER" id="PTHR47162">
    <property type="entry name" value="OS02G0192300 PROTEIN"/>
    <property type="match status" value="1"/>
</dbReference>
<reference evidence="14 15" key="1">
    <citation type="journal article" date="2018" name="Plant J.">
        <title>Genome sequences of Chlorella sorokiniana UTEX 1602 and Micractinium conductrix SAG 241.80: implications to maltose excretion by a green alga.</title>
        <authorList>
            <person name="Arriola M.B."/>
            <person name="Velmurugan N."/>
            <person name="Zhang Y."/>
            <person name="Plunkett M.H."/>
            <person name="Hondzo H."/>
            <person name="Barney B.M."/>
        </authorList>
    </citation>
    <scope>NUCLEOTIDE SEQUENCE [LARGE SCALE GENOMIC DNA]</scope>
    <source>
        <strain evidence="14 15">SAG 241.80</strain>
    </source>
</reference>
<feature type="compositionally biased region" description="Acidic residues" evidence="11">
    <location>
        <begin position="1517"/>
        <end position="1547"/>
    </location>
</feature>
<feature type="region of interest" description="Disordered" evidence="11">
    <location>
        <begin position="1430"/>
        <end position="1547"/>
    </location>
</feature>
<feature type="region of interest" description="Disordered" evidence="11">
    <location>
        <begin position="532"/>
        <end position="556"/>
    </location>
</feature>
<keyword evidence="10" id="KW-0175">Coiled coil</keyword>
<dbReference type="PROSITE" id="PS51542">
    <property type="entry name" value="FYRN"/>
    <property type="match status" value="1"/>
</dbReference>
<feature type="compositionally biased region" description="Low complexity" evidence="11">
    <location>
        <begin position="861"/>
        <end position="895"/>
    </location>
</feature>
<dbReference type="InterPro" id="IPR011011">
    <property type="entry name" value="Znf_FYVE_PHD"/>
</dbReference>
<dbReference type="InterPro" id="IPR016177">
    <property type="entry name" value="DNA-bd_dom_sf"/>
</dbReference>
<feature type="compositionally biased region" description="Low complexity" evidence="11">
    <location>
        <begin position="1503"/>
        <end position="1515"/>
    </location>
</feature>
<evidence type="ECO:0000256" key="11">
    <source>
        <dbReference type="SAM" id="MobiDB-lite"/>
    </source>
</evidence>
<dbReference type="PROSITE" id="PS01359">
    <property type="entry name" value="ZF_PHD_1"/>
    <property type="match status" value="1"/>
</dbReference>
<feature type="compositionally biased region" description="Pro residues" evidence="11">
    <location>
        <begin position="535"/>
        <end position="544"/>
    </location>
</feature>
<dbReference type="Pfam" id="PF15613">
    <property type="entry name" value="WSD"/>
    <property type="match status" value="1"/>
</dbReference>
<keyword evidence="8" id="KW-0539">Nucleus</keyword>
<dbReference type="InterPro" id="IPR019787">
    <property type="entry name" value="Znf_PHD-finger"/>
</dbReference>
<keyword evidence="7" id="KW-0804">Transcription</keyword>
<evidence type="ECO:0000256" key="8">
    <source>
        <dbReference type="ARBA" id="ARBA00023242"/>
    </source>
</evidence>
<dbReference type="Pfam" id="PF01429">
    <property type="entry name" value="MBD"/>
    <property type="match status" value="1"/>
</dbReference>
<protein>
    <submittedName>
        <fullName evidence="14">Chromatin remodeling complex</fullName>
    </submittedName>
</protein>
<dbReference type="InterPro" id="IPR028941">
    <property type="entry name" value="WHIM2_dom"/>
</dbReference>
<keyword evidence="3" id="KW-0479">Metal-binding</keyword>
<feature type="domain" description="MBD" evidence="13">
    <location>
        <begin position="33"/>
        <end position="106"/>
    </location>
</feature>
<feature type="coiled-coil region" evidence="10">
    <location>
        <begin position="415"/>
        <end position="466"/>
    </location>
</feature>
<proteinExistence type="predicted"/>
<evidence type="ECO:0000256" key="9">
    <source>
        <dbReference type="PROSITE-ProRule" id="PRU00146"/>
    </source>
</evidence>
<dbReference type="STRING" id="554055.A0A2P6V835"/>
<dbReference type="PANTHER" id="PTHR47162:SF10">
    <property type="entry name" value="METHYL-CPG-BINDING DOMAIN-CONTAINING PROTEIN 9 ISOFORM X1"/>
    <property type="match status" value="1"/>
</dbReference>
<keyword evidence="15" id="KW-1185">Reference proteome</keyword>
<dbReference type="PROSITE" id="PS51543">
    <property type="entry name" value="FYRC"/>
    <property type="match status" value="1"/>
</dbReference>
<evidence type="ECO:0000256" key="10">
    <source>
        <dbReference type="SAM" id="Coils"/>
    </source>
</evidence>
<sequence>MADYTPGIESGAAYAAALQKAREKERDLRARLQEMFEEKAVPFDESWRVEVKVRATGTSLGTSDAYYFSPVNKRYRSRQEIARDYGLVDGGGAGGSRPGEPKSGARRNRKSEGGAAAAAAAHSPLTRADALAEAAKRREAFALPHRLSCGVTVTRLGTLRPLDPAYCNGERLWPAGFEAEWEDEKGVRFINSITETPSGPIFRIKAQRMPHDGKPATEVVELGAGSSPDAAYADAEERQSEALEIALLNRSIKHRGHESDPTGSPVAPAGRALDAAEHLLVKCRPLESHWGLERFGLADASVLQALEGLPGLELCPAYRLVDERLGGGWVAETRRLNAELAARGKQELQLPMPTPSAAPAQGTPGGDGGSAPKKRGPRPSRKEAEENAVRRILDIMVKQAEMDEVRAVGLEAKARAKAEKDAERLRKRADKERMHDAMQKLKEQQRLQAKAALMEAQRRQAELNATIDDCELPGASEPPPQPGPIATGRLPTHQQPVLLEAWQFVSRFGEQLLGLPAGSRMPSLQQLEAALLGEAPPPPPPPPQGEESGGMGGVEASPQLDAAEQLLVPLTEFLVSRLFHDTAQAIVGSNPDITLADLRGPGRHMHPLSIRKETWQEAARRYLTVLATTAMTQAKEGAPPGSVAPLSTLDPFVVLQFLTAGPPSSLTQGAAVLPRGAARLAGHCITARTDAAAVASAHRAFADVAGGAGPAGSDTVAAQTRLLRCLLKEIFQATKHKKGDGRVMSFCGQAAAAAGKVGRPLDLRGVAARIDAGVYTALPDPLHAFAADVRYAAGLLQAGCNKQASLFAQEYCDRAGPELAAMAVSKVDAALRELEVTGPEDFLAQHAPLPVQRRPRPTPEPASQQAAAAAAAAGETPGSGAATREGSAEPASQAAGEEEAGGRRASRGDGQGPAGMRQVTDPIRDLDRPYAPVKEPPSGWRGCVVCWNNEDPLRLLACDACDCQTHSYCLEPPLEEPPQQTEPFLCGRCRTLQPGAPSGGRAVSIEFARSSDGGEAWRLAQLLATLDFSEWEPEDRCALLRLLSTLSAESGALHDYLHGDEGEVRERRKEIASLQAEVKKLQGEMRAQQGGGAAAAGSGAAPGSAGVVGAAGGSAPPSAATSPLPPLPPARATRRARDPQAEIEGMVEKISYLEAAISNVGPVRLEPVGLDRNYNRYWLLPAAAAATDPANPPPPEAPPLLVVERHSLDSLTQAGAAAAAAALGSATAGAGGDAAGGGAGWQVGAFSSILHLQQLAQWLNPKGSRERPLSEVVTRLLDQHQGWAMRHVQPRARMDEGAAEAQPGAASASALRALRSALLTFEEGNQAGTYDDLAGSEPRREIWRAMVSAAGTPATFMQALLVLEHMIRPQFLKTHWRPYAQPAPHPDDICTLPAVWMRLDALKASVRLKVTINMRLAKEAGALFGGAGTRYSLRDAKPTNKRGYYEGPGSHADSGADSGDDGQHETRAERAAKRAAQRHEPDDEALARELDAELNAGGRRTRGGQARPAAGAASGDDVAEWEEEQEGQEEDNGSDVDVSMDDADASG</sequence>
<dbReference type="GO" id="GO:0008270">
    <property type="term" value="F:zinc ion binding"/>
    <property type="evidence" value="ECO:0007669"/>
    <property type="project" value="UniProtKB-KW"/>
</dbReference>
<dbReference type="OrthoDB" id="510988at2759"/>
<feature type="compositionally biased region" description="Gly residues" evidence="11">
    <location>
        <begin position="88"/>
        <end position="97"/>
    </location>
</feature>
<dbReference type="Gene3D" id="3.30.160.360">
    <property type="match status" value="1"/>
</dbReference>
<dbReference type="InterPro" id="IPR001739">
    <property type="entry name" value="Methyl_CpG_DNA-bd"/>
</dbReference>
<feature type="region of interest" description="Disordered" evidence="11">
    <location>
        <begin position="86"/>
        <end position="121"/>
    </location>
</feature>
<feature type="region of interest" description="Disordered" evidence="11">
    <location>
        <begin position="1083"/>
        <end position="1139"/>
    </location>
</feature>
<dbReference type="Gene3D" id="3.30.890.10">
    <property type="entry name" value="Methyl-cpg-binding Protein 2, Chain A"/>
    <property type="match status" value="1"/>
</dbReference>
<dbReference type="EMBL" id="LHPF02000021">
    <property type="protein sequence ID" value="PSC70247.1"/>
    <property type="molecule type" value="Genomic_DNA"/>
</dbReference>
<dbReference type="GO" id="GO:0003677">
    <property type="term" value="F:DNA binding"/>
    <property type="evidence" value="ECO:0007669"/>
    <property type="project" value="InterPro"/>
</dbReference>
<comment type="caution">
    <text evidence="14">The sequence shown here is derived from an EMBL/GenBank/DDBJ whole genome shotgun (WGS) entry which is preliminary data.</text>
</comment>
<evidence type="ECO:0000256" key="2">
    <source>
        <dbReference type="ARBA" id="ARBA00022679"/>
    </source>
</evidence>
<dbReference type="GO" id="GO:0140993">
    <property type="term" value="F:histone modifying activity"/>
    <property type="evidence" value="ECO:0007669"/>
    <property type="project" value="UniProtKB-ARBA"/>
</dbReference>
<keyword evidence="4 9" id="KW-0863">Zinc-finger</keyword>
<dbReference type="SUPFAM" id="SSF54171">
    <property type="entry name" value="DNA-binding domain"/>
    <property type="match status" value="1"/>
</dbReference>